<dbReference type="AlphaFoldDB" id="A0A1K0JAB6"/>
<gene>
    <name evidence="1" type="ORF">CNECB9_270003</name>
</gene>
<protein>
    <submittedName>
        <fullName evidence="1">Uncharacterized protein</fullName>
    </submittedName>
</protein>
<proteinExistence type="predicted"/>
<accession>A0A1K0JAB6</accession>
<sequence>MLCSHSKKDTMSDAENKYNPFFFCICRPLYFFCGARLMARRGF</sequence>
<evidence type="ECO:0000313" key="1">
    <source>
        <dbReference type="EMBL" id="SCU76042.1"/>
    </source>
</evidence>
<reference evidence="1" key="1">
    <citation type="submission" date="2016-09" db="EMBL/GenBank/DDBJ databases">
        <authorList>
            <person name="Capua I."/>
            <person name="De Benedictis P."/>
            <person name="Joannis T."/>
            <person name="Lombin L.H."/>
            <person name="Cattoli G."/>
        </authorList>
    </citation>
    <scope>NUCLEOTIDE SEQUENCE</scope>
    <source>
        <strain evidence="1">B9</strain>
    </source>
</reference>
<name>A0A1K0JAB6_CUPNE</name>
<organism evidence="1">
    <name type="scientific">Cupriavidus necator</name>
    <name type="common">Alcaligenes eutrophus</name>
    <name type="synonym">Ralstonia eutropha</name>
    <dbReference type="NCBI Taxonomy" id="106590"/>
    <lineage>
        <taxon>Bacteria</taxon>
        <taxon>Pseudomonadati</taxon>
        <taxon>Pseudomonadota</taxon>
        <taxon>Betaproteobacteria</taxon>
        <taxon>Burkholderiales</taxon>
        <taxon>Burkholderiaceae</taxon>
        <taxon>Cupriavidus</taxon>
    </lineage>
</organism>
<dbReference type="EMBL" id="FMSH01000190">
    <property type="protein sequence ID" value="SCU76042.1"/>
    <property type="molecule type" value="Genomic_DNA"/>
</dbReference>